<dbReference type="InterPro" id="IPR002035">
    <property type="entry name" value="VWF_A"/>
</dbReference>
<dbReference type="Pfam" id="PF00092">
    <property type="entry name" value="VWA"/>
    <property type="match status" value="1"/>
</dbReference>
<dbReference type="SUPFAM" id="SSF53300">
    <property type="entry name" value="vWA-like"/>
    <property type="match status" value="1"/>
</dbReference>
<dbReference type="Proteomes" id="UP000662873">
    <property type="component" value="Chromosome"/>
</dbReference>
<dbReference type="EMBL" id="AP021858">
    <property type="protein sequence ID" value="BBO23754.1"/>
    <property type="molecule type" value="Genomic_DNA"/>
</dbReference>
<sequence length="668" mass="72224">MGTARAAEGKMSVRLGKRFATAPSLVAVIGALCAIAGAQDGVSTAGAARTKYLSGLGVIPASREVHVEDFVNYHRHEIGRPKAGEAVALDVRFGSATVAPGGEAILQVGMATALAHDRQQIRPVNLSLVIDKSGSMADADKLVRVKAAMQTLVSQLRPTDTLSIVLFDSEARVLLPAQKLADKDRVKRMIGEVEPGSSTNLNAGLMLGFEQAMRVRDPEATNRVVLLTDGIANQGVTDPELISRAAKEFLRKGIDLSTVGVGRDLNQDLLQELARSGRGLYHFVADPKDIEKVFVKELQSLLSPVAKAPTLEIRFGEGFVLEHVYGYEPRIGKDSVTIPLATMNSGMTEVVLLRLRARSVRASADSLRVSARLSFEDVEKGRKTVVSGDALVSVGGVGASGSLEDRSVAKNLAIAQLAQSIRDMAQRCEEQDCVRAEQTLRSAMGRTAEMYPNLEDEDLKRNLSIAQKYQEALLKEIESRGLSRAVGADRREPRPGPANLIPNGDFAFGNTGFTSERSYIDPSPNCLWGGYYTIAPAFNAPQLHTNIPNRAYSAPRGGQVFFMNSGTKEAYTLWSSTVSCQPRTKYRIRFYEIGLSGSPEYVNTYEIRVNGQRSEPQLGGDGKYVEIAFEWNSGSSTSATVSIRRLPQAHIGGIIGICNIEMVPSGEK</sequence>
<evidence type="ECO:0000313" key="2">
    <source>
        <dbReference type="EMBL" id="BBO23754.1"/>
    </source>
</evidence>
<dbReference type="KEGG" id="npy:NPRO_13490"/>
<evidence type="ECO:0000313" key="3">
    <source>
        <dbReference type="Proteomes" id="UP000662873"/>
    </source>
</evidence>
<feature type="domain" description="VWFA" evidence="1">
    <location>
        <begin position="125"/>
        <end position="305"/>
    </location>
</feature>
<name>A0A809SEA5_9BACT</name>
<protein>
    <recommendedName>
        <fullName evidence="1">VWFA domain-containing protein</fullName>
    </recommendedName>
</protein>
<dbReference type="PANTHER" id="PTHR10579">
    <property type="entry name" value="CALCIUM-ACTIVATED CHLORIDE CHANNEL REGULATOR"/>
    <property type="match status" value="1"/>
</dbReference>
<dbReference type="Gene3D" id="3.40.50.410">
    <property type="entry name" value="von Willebrand factor, type A domain"/>
    <property type="match status" value="1"/>
</dbReference>
<dbReference type="AlphaFoldDB" id="A0A809SEA5"/>
<dbReference type="SMART" id="SM00327">
    <property type="entry name" value="VWA"/>
    <property type="match status" value="1"/>
</dbReference>
<proteinExistence type="predicted"/>
<evidence type="ECO:0000259" key="1">
    <source>
        <dbReference type="PROSITE" id="PS50234"/>
    </source>
</evidence>
<dbReference type="InterPro" id="IPR051266">
    <property type="entry name" value="CLCR"/>
</dbReference>
<gene>
    <name evidence="2" type="ORF">NPRO_13490</name>
</gene>
<dbReference type="PANTHER" id="PTHR10579:SF43">
    <property type="entry name" value="ZINC FINGER (C3HC4-TYPE RING FINGER) FAMILY PROTEIN"/>
    <property type="match status" value="1"/>
</dbReference>
<dbReference type="PROSITE" id="PS50234">
    <property type="entry name" value="VWFA"/>
    <property type="match status" value="1"/>
</dbReference>
<accession>A0A809SEA5</accession>
<dbReference type="InterPro" id="IPR036465">
    <property type="entry name" value="vWFA_dom_sf"/>
</dbReference>
<reference evidence="2" key="1">
    <citation type="journal article" name="DNA Res.">
        <title>The physiological potential of anammox bacteria as revealed by their core genome structure.</title>
        <authorList>
            <person name="Okubo T."/>
            <person name="Toyoda A."/>
            <person name="Fukuhara K."/>
            <person name="Uchiyama I."/>
            <person name="Harigaya Y."/>
            <person name="Kuroiwa M."/>
            <person name="Suzuki T."/>
            <person name="Murakami Y."/>
            <person name="Suwa Y."/>
            <person name="Takami H."/>
        </authorList>
    </citation>
    <scope>NUCLEOTIDE SEQUENCE</scope>
    <source>
        <strain evidence="2">317325-2</strain>
    </source>
</reference>
<organism evidence="2 3">
    <name type="scientific">Candidatus Nitrosymbiomonas proteolyticus</name>
    <dbReference type="NCBI Taxonomy" id="2608984"/>
    <lineage>
        <taxon>Bacteria</taxon>
        <taxon>Bacillati</taxon>
        <taxon>Armatimonadota</taxon>
        <taxon>Armatimonadota incertae sedis</taxon>
        <taxon>Candidatus Nitrosymbiomonas</taxon>
    </lineage>
</organism>